<evidence type="ECO:0000313" key="1">
    <source>
        <dbReference type="EMBL" id="KAF7296644.1"/>
    </source>
</evidence>
<proteinExistence type="predicted"/>
<name>A0A8H6SC15_MYCCL</name>
<dbReference type="Proteomes" id="UP000613580">
    <property type="component" value="Unassembled WGS sequence"/>
</dbReference>
<organism evidence="1 2">
    <name type="scientific">Mycena chlorophos</name>
    <name type="common">Agaric fungus</name>
    <name type="synonym">Agaricus chlorophos</name>
    <dbReference type="NCBI Taxonomy" id="658473"/>
    <lineage>
        <taxon>Eukaryota</taxon>
        <taxon>Fungi</taxon>
        <taxon>Dikarya</taxon>
        <taxon>Basidiomycota</taxon>
        <taxon>Agaricomycotina</taxon>
        <taxon>Agaricomycetes</taxon>
        <taxon>Agaricomycetidae</taxon>
        <taxon>Agaricales</taxon>
        <taxon>Marasmiineae</taxon>
        <taxon>Mycenaceae</taxon>
        <taxon>Mycena</taxon>
    </lineage>
</organism>
<protein>
    <submittedName>
        <fullName evidence="1">Conserved oligomeric Golgi complex subunit 2-like</fullName>
    </submittedName>
</protein>
<dbReference type="OrthoDB" id="332281at2759"/>
<dbReference type="EMBL" id="JACAZE010000016">
    <property type="protein sequence ID" value="KAF7296644.1"/>
    <property type="molecule type" value="Genomic_DNA"/>
</dbReference>
<dbReference type="AlphaFoldDB" id="A0A8H6SC15"/>
<comment type="caution">
    <text evidence="1">The sequence shown here is derived from an EMBL/GenBank/DDBJ whole genome shotgun (WGS) entry which is preliminary data.</text>
</comment>
<reference evidence="1" key="1">
    <citation type="submission" date="2020-05" db="EMBL/GenBank/DDBJ databases">
        <title>Mycena genomes resolve the evolution of fungal bioluminescence.</title>
        <authorList>
            <person name="Tsai I.J."/>
        </authorList>
    </citation>
    <scope>NUCLEOTIDE SEQUENCE</scope>
    <source>
        <strain evidence="1">110903Hualien_Pintung</strain>
    </source>
</reference>
<gene>
    <name evidence="1" type="ORF">HMN09_01072700</name>
</gene>
<accession>A0A8H6SC15</accession>
<keyword evidence="2" id="KW-1185">Reference proteome</keyword>
<sequence>MRPLSASAPTSATKARLERIKLPLDGLKAEILESKRELHVIQDTIQDKLQKRAALREEKALLHLLLKISESDIDTRPVILEDAVDDRSRSNKAKHLGRVASEYTQLLYHTSKARGEQ</sequence>
<evidence type="ECO:0000313" key="2">
    <source>
        <dbReference type="Proteomes" id="UP000613580"/>
    </source>
</evidence>